<dbReference type="Gene3D" id="1.10.340.70">
    <property type="match status" value="1"/>
</dbReference>
<name>A0A9N7RQV4_STRHE</name>
<evidence type="ECO:0000313" key="3">
    <source>
        <dbReference type="Proteomes" id="UP001153555"/>
    </source>
</evidence>
<gene>
    <name evidence="2" type="ORF">SHERM_00416</name>
</gene>
<evidence type="ECO:0000313" key="2">
    <source>
        <dbReference type="EMBL" id="CAA0837884.1"/>
    </source>
</evidence>
<dbReference type="AlphaFoldDB" id="A0A9N7RQV4"/>
<comment type="caution">
    <text evidence="2">The sequence shown here is derived from an EMBL/GenBank/DDBJ whole genome shotgun (WGS) entry which is preliminary data.</text>
</comment>
<dbReference type="Pfam" id="PF17921">
    <property type="entry name" value="Integrase_H2C2"/>
    <property type="match status" value="1"/>
</dbReference>
<protein>
    <recommendedName>
        <fullName evidence="1">Integrase zinc-binding domain-containing protein</fullName>
    </recommendedName>
</protein>
<reference evidence="2" key="1">
    <citation type="submission" date="2019-12" db="EMBL/GenBank/DDBJ databases">
        <authorList>
            <person name="Scholes J."/>
        </authorList>
    </citation>
    <scope>NUCLEOTIDE SEQUENCE</scope>
</reference>
<sequence length="129" mass="14778">EFARMQIQVVDALPTSITGSVSSMQVQPTLRERIRREHVSDEFVRAIDAKVRAGGVEGFHRDAYGALEFRGRIVIPKVEALQKEILIEAYTAPYLAHPGSTKMYHDLKRSFWWRGMKKDVADFVRKCLT</sequence>
<dbReference type="EMBL" id="CACSLK010030615">
    <property type="protein sequence ID" value="CAA0837884.1"/>
    <property type="molecule type" value="Genomic_DNA"/>
</dbReference>
<dbReference type="OrthoDB" id="425619at2759"/>
<organism evidence="2 3">
    <name type="scientific">Striga hermonthica</name>
    <name type="common">Purple witchweed</name>
    <name type="synonym">Buchnera hermonthica</name>
    <dbReference type="NCBI Taxonomy" id="68872"/>
    <lineage>
        <taxon>Eukaryota</taxon>
        <taxon>Viridiplantae</taxon>
        <taxon>Streptophyta</taxon>
        <taxon>Embryophyta</taxon>
        <taxon>Tracheophyta</taxon>
        <taxon>Spermatophyta</taxon>
        <taxon>Magnoliopsida</taxon>
        <taxon>eudicotyledons</taxon>
        <taxon>Gunneridae</taxon>
        <taxon>Pentapetalae</taxon>
        <taxon>asterids</taxon>
        <taxon>lamiids</taxon>
        <taxon>Lamiales</taxon>
        <taxon>Orobanchaceae</taxon>
        <taxon>Buchnereae</taxon>
        <taxon>Striga</taxon>
    </lineage>
</organism>
<evidence type="ECO:0000259" key="1">
    <source>
        <dbReference type="Pfam" id="PF17921"/>
    </source>
</evidence>
<accession>A0A9N7RQV4</accession>
<feature type="non-terminal residue" evidence="2">
    <location>
        <position position="129"/>
    </location>
</feature>
<dbReference type="InterPro" id="IPR041588">
    <property type="entry name" value="Integrase_H2C2"/>
</dbReference>
<proteinExistence type="predicted"/>
<feature type="domain" description="Integrase zinc-binding" evidence="1">
    <location>
        <begin position="80"/>
        <end position="129"/>
    </location>
</feature>
<dbReference type="Proteomes" id="UP001153555">
    <property type="component" value="Unassembled WGS sequence"/>
</dbReference>
<feature type="non-terminal residue" evidence="2">
    <location>
        <position position="1"/>
    </location>
</feature>
<keyword evidence="3" id="KW-1185">Reference proteome</keyword>